<dbReference type="InterPro" id="IPR036236">
    <property type="entry name" value="Znf_C2H2_sf"/>
</dbReference>
<evidence type="ECO:0000256" key="2">
    <source>
        <dbReference type="ARBA" id="ARBA00022723"/>
    </source>
</evidence>
<dbReference type="CDD" id="cd12148">
    <property type="entry name" value="fungal_TF_MHR"/>
    <property type="match status" value="1"/>
</dbReference>
<dbReference type="InterPro" id="IPR007219">
    <property type="entry name" value="XnlR_reg_dom"/>
</dbReference>
<dbReference type="Pfam" id="PF04082">
    <property type="entry name" value="Fungal_trans"/>
    <property type="match status" value="1"/>
</dbReference>
<dbReference type="InterPro" id="IPR051059">
    <property type="entry name" value="VerF-like"/>
</dbReference>
<dbReference type="GO" id="GO:0008270">
    <property type="term" value="F:zinc ion binding"/>
    <property type="evidence" value="ECO:0007669"/>
    <property type="project" value="UniProtKB-KW"/>
</dbReference>
<dbReference type="Gene3D" id="3.30.160.60">
    <property type="entry name" value="Classic Zinc Finger"/>
    <property type="match status" value="1"/>
</dbReference>
<evidence type="ECO:0000256" key="3">
    <source>
        <dbReference type="ARBA" id="ARBA00022737"/>
    </source>
</evidence>
<feature type="compositionally biased region" description="Basic and acidic residues" evidence="8">
    <location>
        <begin position="97"/>
        <end position="109"/>
    </location>
</feature>
<evidence type="ECO:0000313" key="11">
    <source>
        <dbReference type="Proteomes" id="UP001271007"/>
    </source>
</evidence>
<evidence type="ECO:0000256" key="8">
    <source>
        <dbReference type="SAM" id="MobiDB-lite"/>
    </source>
</evidence>
<protein>
    <recommendedName>
        <fullName evidence="9">C2H2-type domain-containing protein</fullName>
    </recommendedName>
</protein>
<dbReference type="InterPro" id="IPR013087">
    <property type="entry name" value="Znf_C2H2_type"/>
</dbReference>
<dbReference type="GO" id="GO:0000785">
    <property type="term" value="C:chromatin"/>
    <property type="evidence" value="ECO:0007669"/>
    <property type="project" value="TreeGrafter"/>
</dbReference>
<dbReference type="SMART" id="SM00355">
    <property type="entry name" value="ZnF_C2H2"/>
    <property type="match status" value="2"/>
</dbReference>
<proteinExistence type="predicted"/>
<dbReference type="PANTHER" id="PTHR40626">
    <property type="entry name" value="MIP31509P"/>
    <property type="match status" value="1"/>
</dbReference>
<dbReference type="GO" id="GO:0006351">
    <property type="term" value="P:DNA-templated transcription"/>
    <property type="evidence" value="ECO:0007669"/>
    <property type="project" value="InterPro"/>
</dbReference>
<dbReference type="PANTHER" id="PTHR40626:SF11">
    <property type="entry name" value="ZINC FINGER PROTEIN YPR022C"/>
    <property type="match status" value="1"/>
</dbReference>
<keyword evidence="11" id="KW-1185">Reference proteome</keyword>
<dbReference type="AlphaFoldDB" id="A0AAJ0LXA4"/>
<dbReference type="PROSITE" id="PS00028">
    <property type="entry name" value="ZINC_FINGER_C2H2_1"/>
    <property type="match status" value="2"/>
</dbReference>
<feature type="compositionally biased region" description="Polar residues" evidence="8">
    <location>
        <begin position="110"/>
        <end position="119"/>
    </location>
</feature>
<comment type="caution">
    <text evidence="10">The sequence shown here is derived from an EMBL/GenBank/DDBJ whole genome shotgun (WGS) entry which is preliminary data.</text>
</comment>
<evidence type="ECO:0000256" key="1">
    <source>
        <dbReference type="ARBA" id="ARBA00004123"/>
    </source>
</evidence>
<keyword evidence="5" id="KW-0862">Zinc</keyword>
<dbReference type="SUPFAM" id="SSF57667">
    <property type="entry name" value="beta-beta-alpha zinc fingers"/>
    <property type="match status" value="1"/>
</dbReference>
<dbReference type="GO" id="GO:0000978">
    <property type="term" value="F:RNA polymerase II cis-regulatory region sequence-specific DNA binding"/>
    <property type="evidence" value="ECO:0007669"/>
    <property type="project" value="InterPro"/>
</dbReference>
<keyword evidence="3" id="KW-0677">Repeat</keyword>
<comment type="subcellular location">
    <subcellularLocation>
        <location evidence="1">Nucleus</location>
    </subcellularLocation>
</comment>
<name>A0AAJ0LXA4_9PEZI</name>
<sequence length="824" mass="92562">MAVDRHDGEGFAISVVATEPELTDLAPNTFKRKRASRRGQPPRFHCNEDGCDKTYTRAEHLARHQLNHTPKEVYHCQVQSCESSFVRFDLFERHKARHAADSHASRKDQSLPSGSPIACSSSGERGLACAPVNATLTTSNTELQVITPAGNPPLDLAAGDGTNDGSLLGPLAQESSYDFYKYDQANDSFATWLFDSPGSQNVGYDFSNMLFLDFGMDFADRASSFDGSMPQSDWPYVETTRTASIAGLLNSDTEAHAYISDARRQSIVTQLSCFTTKRRWSVESLVEPYSVLQGADTNEWSNLTAAVLQSFVSSFWEDIAPQVSVVHRPTFCASTCEPLLLLALVTLGIAAQMRTLPKGSREDYRDFADFVATNLRWKVFTHDDAQPPVHLWVAQALVLLELYEKIFSTRRLHERSHIHHASTLTLLRRGNPMTGRSGSETPLDDGARNSEDQTNGHKQLKRSPSRSWWQRWVANESMNRVVFFAFEMDSLHACLFGHSAEILPQELRLPLPCDDSLWSARSAEEVQRLENTLAMYGIKSLDFLDGLKRSLHGSDVQTHHLGRLILMAGLLSVSWHIDSREKHLQFVETAPSVAEQARWKSLSMHAFHCWRENFNAALDQQRNTTSSLQPAKDPRDPDTLYYAANITRNIDIIDAQLLSGTKRLLGRKVSEKDRALVQQRMMAWTSSGAARRAASQAYKLLHANLWTSGPVNQTQPRYSCRADTFIHRPWMLYLAGLTIWAYQYCFDKLISGRPEWPPDSGYDAYRYVSACSAADVERLPFCISAAGCCTTLQLLYEDFEDAESEILLEASKRLQDCVSMLEGQ</sequence>
<gene>
    <name evidence="10" type="ORF">LTR09_000168</name>
</gene>
<keyword evidence="2" id="KW-0479">Metal-binding</keyword>
<dbReference type="EMBL" id="JAWDJX010000001">
    <property type="protein sequence ID" value="KAK3058604.1"/>
    <property type="molecule type" value="Genomic_DNA"/>
</dbReference>
<evidence type="ECO:0000256" key="7">
    <source>
        <dbReference type="PROSITE-ProRule" id="PRU00042"/>
    </source>
</evidence>
<keyword evidence="6" id="KW-0539">Nucleus</keyword>
<keyword evidence="4 7" id="KW-0863">Zinc-finger</keyword>
<dbReference type="PROSITE" id="PS50157">
    <property type="entry name" value="ZINC_FINGER_C2H2_2"/>
    <property type="match status" value="2"/>
</dbReference>
<evidence type="ECO:0000256" key="4">
    <source>
        <dbReference type="ARBA" id="ARBA00022771"/>
    </source>
</evidence>
<evidence type="ECO:0000256" key="6">
    <source>
        <dbReference type="ARBA" id="ARBA00023242"/>
    </source>
</evidence>
<evidence type="ECO:0000313" key="10">
    <source>
        <dbReference type="EMBL" id="KAK3058604.1"/>
    </source>
</evidence>
<accession>A0AAJ0LXA4</accession>
<feature type="region of interest" description="Disordered" evidence="8">
    <location>
        <begin position="429"/>
        <end position="462"/>
    </location>
</feature>
<evidence type="ECO:0000256" key="5">
    <source>
        <dbReference type="ARBA" id="ARBA00022833"/>
    </source>
</evidence>
<evidence type="ECO:0000259" key="9">
    <source>
        <dbReference type="PROSITE" id="PS50157"/>
    </source>
</evidence>
<dbReference type="GO" id="GO:0005634">
    <property type="term" value="C:nucleus"/>
    <property type="evidence" value="ECO:0007669"/>
    <property type="project" value="UniProtKB-SubCell"/>
</dbReference>
<dbReference type="Proteomes" id="UP001271007">
    <property type="component" value="Unassembled WGS sequence"/>
</dbReference>
<feature type="domain" description="C2H2-type" evidence="9">
    <location>
        <begin position="44"/>
        <end position="73"/>
    </location>
</feature>
<dbReference type="GO" id="GO:0000981">
    <property type="term" value="F:DNA-binding transcription factor activity, RNA polymerase II-specific"/>
    <property type="evidence" value="ECO:0007669"/>
    <property type="project" value="InterPro"/>
</dbReference>
<feature type="region of interest" description="Disordered" evidence="8">
    <location>
        <begin position="97"/>
        <end position="119"/>
    </location>
</feature>
<feature type="domain" description="C2H2-type" evidence="9">
    <location>
        <begin position="74"/>
        <end position="103"/>
    </location>
</feature>
<reference evidence="10" key="1">
    <citation type="submission" date="2023-04" db="EMBL/GenBank/DDBJ databases">
        <title>Black Yeasts Isolated from many extreme environments.</title>
        <authorList>
            <person name="Coleine C."/>
            <person name="Stajich J.E."/>
            <person name="Selbmann L."/>
        </authorList>
    </citation>
    <scope>NUCLEOTIDE SEQUENCE</scope>
    <source>
        <strain evidence="10">CCFEE 5312</strain>
    </source>
</reference>
<organism evidence="10 11">
    <name type="scientific">Extremus antarcticus</name>
    <dbReference type="NCBI Taxonomy" id="702011"/>
    <lineage>
        <taxon>Eukaryota</taxon>
        <taxon>Fungi</taxon>
        <taxon>Dikarya</taxon>
        <taxon>Ascomycota</taxon>
        <taxon>Pezizomycotina</taxon>
        <taxon>Dothideomycetes</taxon>
        <taxon>Dothideomycetidae</taxon>
        <taxon>Mycosphaerellales</taxon>
        <taxon>Extremaceae</taxon>
        <taxon>Extremus</taxon>
    </lineage>
</organism>
<feature type="compositionally biased region" description="Basic and acidic residues" evidence="8">
    <location>
        <begin position="445"/>
        <end position="455"/>
    </location>
</feature>